<name>A0ABV0JE92_9CYAN</name>
<dbReference type="Pfam" id="PF13384">
    <property type="entry name" value="HTH_23"/>
    <property type="match status" value="1"/>
</dbReference>
<evidence type="ECO:0000313" key="1">
    <source>
        <dbReference type="EMBL" id="MEP0819979.1"/>
    </source>
</evidence>
<accession>A0ABV0JE92</accession>
<dbReference type="EMBL" id="JAMPKM010000018">
    <property type="protein sequence ID" value="MEP0819979.1"/>
    <property type="molecule type" value="Genomic_DNA"/>
</dbReference>
<gene>
    <name evidence="1" type="ORF">NC998_23010</name>
</gene>
<comment type="caution">
    <text evidence="1">The sequence shown here is derived from an EMBL/GenBank/DDBJ whole genome shotgun (WGS) entry which is preliminary data.</text>
</comment>
<sequence length="63" mass="7263">MEELTKFIQSNPDPREFKRALAVQMVLQEYTYDAIRDVLQVSGGFITRWKQAFEKRGATGLAL</sequence>
<reference evidence="1 2" key="1">
    <citation type="submission" date="2022-04" db="EMBL/GenBank/DDBJ databases">
        <title>Positive selection, recombination, and allopatry shape intraspecific diversity of widespread and dominant cyanobacteria.</title>
        <authorList>
            <person name="Wei J."/>
            <person name="Shu W."/>
            <person name="Hu C."/>
        </authorList>
    </citation>
    <scope>NUCLEOTIDE SEQUENCE [LARGE SCALE GENOMIC DNA]</scope>
    <source>
        <strain evidence="1 2">GB2-A4</strain>
    </source>
</reference>
<keyword evidence="2" id="KW-1185">Reference proteome</keyword>
<proteinExistence type="predicted"/>
<evidence type="ECO:0000313" key="2">
    <source>
        <dbReference type="Proteomes" id="UP001464891"/>
    </source>
</evidence>
<dbReference type="Proteomes" id="UP001464891">
    <property type="component" value="Unassembled WGS sequence"/>
</dbReference>
<protein>
    <submittedName>
        <fullName evidence="1">Helix-turn-helix domain-containing protein</fullName>
    </submittedName>
</protein>
<organism evidence="1 2">
    <name type="scientific">Trichocoleus desertorum GB2-A4</name>
    <dbReference type="NCBI Taxonomy" id="2933944"/>
    <lineage>
        <taxon>Bacteria</taxon>
        <taxon>Bacillati</taxon>
        <taxon>Cyanobacteriota</taxon>
        <taxon>Cyanophyceae</taxon>
        <taxon>Leptolyngbyales</taxon>
        <taxon>Trichocoleusaceae</taxon>
        <taxon>Trichocoleus</taxon>
    </lineage>
</organism>
<dbReference type="RefSeq" id="WP_199299332.1">
    <property type="nucleotide sequence ID" value="NZ_JAMPKM010000018.1"/>
</dbReference>